<keyword evidence="3" id="KW-1185">Reference proteome</keyword>
<reference evidence="2 3" key="1">
    <citation type="submission" date="2017-08" db="EMBL/GenBank/DDBJ databases">
        <title>Reclassification of Bisgaard taxon 37 and 44.</title>
        <authorList>
            <person name="Christensen H."/>
        </authorList>
    </citation>
    <scope>NUCLEOTIDE SEQUENCE [LARGE SCALE GENOMIC DNA]</scope>
    <source>
        <strain evidence="2 3">B96_4</strain>
    </source>
</reference>
<evidence type="ECO:0000313" key="2">
    <source>
        <dbReference type="EMBL" id="RIY33660.1"/>
    </source>
</evidence>
<evidence type="ECO:0000256" key="1">
    <source>
        <dbReference type="SAM" id="SignalP"/>
    </source>
</evidence>
<organism evidence="2 3">
    <name type="scientific">Psittacicella melopsittaci</name>
    <dbReference type="NCBI Taxonomy" id="2028576"/>
    <lineage>
        <taxon>Bacteria</taxon>
        <taxon>Pseudomonadati</taxon>
        <taxon>Pseudomonadota</taxon>
        <taxon>Gammaproteobacteria</taxon>
        <taxon>Pasteurellales</taxon>
        <taxon>Psittacicellaceae</taxon>
        <taxon>Psittacicella</taxon>
    </lineage>
</organism>
<dbReference type="Proteomes" id="UP000266258">
    <property type="component" value="Unassembled WGS sequence"/>
</dbReference>
<comment type="caution">
    <text evidence="2">The sequence shown here is derived from an EMBL/GenBank/DDBJ whole genome shotgun (WGS) entry which is preliminary data.</text>
</comment>
<dbReference type="AlphaFoldDB" id="A0A3A1Y8W6"/>
<name>A0A3A1Y8W6_9GAMM</name>
<dbReference type="RefSeq" id="WP_119496482.1">
    <property type="nucleotide sequence ID" value="NZ_NRJH01000012.1"/>
</dbReference>
<feature type="chain" id="PRO_5017250396" description="IPT/TIG domain-containing protein" evidence="1">
    <location>
        <begin position="22"/>
        <end position="180"/>
    </location>
</feature>
<evidence type="ECO:0000313" key="3">
    <source>
        <dbReference type="Proteomes" id="UP000266258"/>
    </source>
</evidence>
<keyword evidence="1" id="KW-0732">Signal</keyword>
<evidence type="ECO:0008006" key="4">
    <source>
        <dbReference type="Google" id="ProtNLM"/>
    </source>
</evidence>
<protein>
    <recommendedName>
        <fullName evidence="4">IPT/TIG domain-containing protein</fullName>
    </recommendedName>
</protein>
<gene>
    <name evidence="2" type="ORF">CJP74_01345</name>
</gene>
<sequence length="180" mass="19881">MLGKGLSLSLLSCLLVLSSQANTQVSVKGNGFTSPGSSTFITSGAQGTTIVYTNGKNGEKVTTFAPKQFSYPLNFIRSNNAYYKTNYSYLDHIDYGLYTRYNLANQLALNYNSQQVTYKPYVYMGTFVATGRSNIYGHENYSASVLGTGITLPFVGGSKISLEASVVSPNYQDSFWRRRW</sequence>
<dbReference type="EMBL" id="NRJH01000012">
    <property type="protein sequence ID" value="RIY33660.1"/>
    <property type="molecule type" value="Genomic_DNA"/>
</dbReference>
<accession>A0A3A1Y8W6</accession>
<dbReference type="OrthoDB" id="5678767at2"/>
<feature type="signal peptide" evidence="1">
    <location>
        <begin position="1"/>
        <end position="21"/>
    </location>
</feature>
<proteinExistence type="predicted"/>